<keyword evidence="14" id="KW-1185">Reference proteome</keyword>
<dbReference type="PANTHER" id="PTHR30413">
    <property type="entry name" value="INNER MEMBRANE TRANSPORT PERMEASE"/>
    <property type="match status" value="1"/>
</dbReference>
<evidence type="ECO:0000256" key="6">
    <source>
        <dbReference type="ARBA" id="ARBA00022692"/>
    </source>
</evidence>
<dbReference type="GO" id="GO:0015774">
    <property type="term" value="P:polysaccharide transport"/>
    <property type="evidence" value="ECO:0007669"/>
    <property type="project" value="UniProtKB-KW"/>
</dbReference>
<reference evidence="14" key="1">
    <citation type="submission" date="2005-08" db="EMBL/GenBank/DDBJ databases">
        <title>Complete sequence of chromosome 1 of Nitrosospira multiformis ATCC 25196.</title>
        <authorList>
            <person name="Copeland A."/>
            <person name="Lucas S."/>
            <person name="Lapidus A."/>
            <person name="Barry K."/>
            <person name="Detter J.C."/>
            <person name="Glavina T."/>
            <person name="Hammon N."/>
            <person name="Israni S."/>
            <person name="Pitluck S."/>
            <person name="Chain P."/>
            <person name="Malfatti S."/>
            <person name="Shin M."/>
            <person name="Vergez L."/>
            <person name="Schmutz J."/>
            <person name="Larimer F."/>
            <person name="Land M."/>
            <person name="Hauser L."/>
            <person name="Kyrpides N."/>
            <person name="Lykidis A."/>
            <person name="Richardson P."/>
        </authorList>
    </citation>
    <scope>NUCLEOTIDE SEQUENCE [LARGE SCALE GENOMIC DNA]</scope>
    <source>
        <strain evidence="14">ATCC 25196 / NCIMB 11849 / C 71</strain>
    </source>
</reference>
<name>Q2Y6D5_NITMU</name>
<evidence type="ECO:0000256" key="5">
    <source>
        <dbReference type="ARBA" id="ARBA00022597"/>
    </source>
</evidence>
<evidence type="ECO:0000256" key="11">
    <source>
        <dbReference type="RuleBase" id="RU361157"/>
    </source>
</evidence>
<feature type="transmembrane region" description="Helical" evidence="11">
    <location>
        <begin position="119"/>
        <end position="146"/>
    </location>
</feature>
<feature type="domain" description="ABC transmembrane type-2" evidence="12">
    <location>
        <begin position="39"/>
        <end position="265"/>
    </location>
</feature>
<keyword evidence="5" id="KW-0762">Sugar transport</keyword>
<dbReference type="GO" id="GO:0140359">
    <property type="term" value="F:ABC-type transporter activity"/>
    <property type="evidence" value="ECO:0007669"/>
    <property type="project" value="InterPro"/>
</dbReference>
<evidence type="ECO:0000256" key="4">
    <source>
        <dbReference type="ARBA" id="ARBA00022475"/>
    </source>
</evidence>
<feature type="transmembrane region" description="Helical" evidence="11">
    <location>
        <begin position="152"/>
        <end position="176"/>
    </location>
</feature>
<dbReference type="AlphaFoldDB" id="Q2Y6D5"/>
<keyword evidence="4 11" id="KW-1003">Cell membrane</keyword>
<proteinExistence type="inferred from homology"/>
<dbReference type="RefSeq" id="WP_011381687.1">
    <property type="nucleotide sequence ID" value="NC_007614.1"/>
</dbReference>
<dbReference type="HOGENOM" id="CLU_060703_1_1_4"/>
<keyword evidence="10 11" id="KW-0472">Membrane</keyword>
<dbReference type="eggNOG" id="COG1682">
    <property type="taxonomic scope" value="Bacteria"/>
</dbReference>
<evidence type="ECO:0000256" key="3">
    <source>
        <dbReference type="ARBA" id="ARBA00022448"/>
    </source>
</evidence>
<evidence type="ECO:0000256" key="10">
    <source>
        <dbReference type="ARBA" id="ARBA00023136"/>
    </source>
</evidence>
<feature type="transmembrane region" description="Helical" evidence="11">
    <location>
        <begin position="78"/>
        <end position="99"/>
    </location>
</feature>
<dbReference type="Pfam" id="PF01061">
    <property type="entry name" value="ABC2_membrane"/>
    <property type="match status" value="1"/>
</dbReference>
<evidence type="ECO:0000313" key="13">
    <source>
        <dbReference type="EMBL" id="ABB75686.1"/>
    </source>
</evidence>
<comment type="subcellular location">
    <subcellularLocation>
        <location evidence="11">Cell inner membrane</location>
        <topology evidence="11">Multi-pass membrane protein</topology>
    </subcellularLocation>
    <subcellularLocation>
        <location evidence="1">Cell membrane</location>
        <topology evidence="1">Multi-pass membrane protein</topology>
    </subcellularLocation>
</comment>
<comment type="similarity">
    <text evidence="2 11">Belongs to the ABC-2 integral membrane protein family.</text>
</comment>
<organism evidence="13 14">
    <name type="scientific">Nitrosospira multiformis (strain ATCC 25196 / NCIMB 11849 / C 71)</name>
    <dbReference type="NCBI Taxonomy" id="323848"/>
    <lineage>
        <taxon>Bacteria</taxon>
        <taxon>Pseudomonadati</taxon>
        <taxon>Pseudomonadota</taxon>
        <taxon>Betaproteobacteria</taxon>
        <taxon>Nitrosomonadales</taxon>
        <taxon>Nitrosomonadaceae</taxon>
        <taxon>Nitrosospira</taxon>
    </lineage>
</organism>
<sequence>MQNFSILPHEMAASLWRNRDLIVALTKREVIGRYRGSVMGMAWSFFNPLLMLVIYTFVFSVVFKARWGVGGEESKADFAIILFVGMIVHGLFAECINRAPALILSNVNYVKKVIFPLEILPWVAFGSALFHTVISVGVLLLAQLLISHQLPWTVILFPLVLLPLIFISMGFAWFLAAFGVFVRDIGQLTGMFTTVLLFLSPVFYPLSILPEKYQGLLQLNPLAFIIEEGRKVLVFGQLPDFGHWSTMMIASLLMAWAGFAWFQKTRKGFADVL</sequence>
<keyword evidence="8 11" id="KW-1133">Transmembrane helix</keyword>
<dbReference type="InterPro" id="IPR047817">
    <property type="entry name" value="ABC2_TM_bact-type"/>
</dbReference>
<evidence type="ECO:0000313" key="14">
    <source>
        <dbReference type="Proteomes" id="UP000002718"/>
    </source>
</evidence>
<dbReference type="PRINTS" id="PR00164">
    <property type="entry name" value="ABC2TRNSPORT"/>
</dbReference>
<gene>
    <name evidence="13" type="ordered locus">Nmul_A2397</name>
</gene>
<accession>Q2Y6D5</accession>
<evidence type="ECO:0000256" key="7">
    <source>
        <dbReference type="ARBA" id="ARBA00022903"/>
    </source>
</evidence>
<dbReference type="GO" id="GO:0043190">
    <property type="term" value="C:ATP-binding cassette (ABC) transporter complex"/>
    <property type="evidence" value="ECO:0007669"/>
    <property type="project" value="InterPro"/>
</dbReference>
<dbReference type="PROSITE" id="PS51012">
    <property type="entry name" value="ABC_TM2"/>
    <property type="match status" value="1"/>
</dbReference>
<evidence type="ECO:0000256" key="8">
    <source>
        <dbReference type="ARBA" id="ARBA00022989"/>
    </source>
</evidence>
<keyword evidence="7" id="KW-0972">Capsule biogenesis/degradation</keyword>
<dbReference type="PANTHER" id="PTHR30413:SF10">
    <property type="entry name" value="CAPSULE POLYSACCHARIDE EXPORT INNER-MEMBRANE PROTEIN CTRC"/>
    <property type="match status" value="1"/>
</dbReference>
<protein>
    <recommendedName>
        <fullName evidence="11">Transport permease protein</fullName>
    </recommendedName>
</protein>
<dbReference type="KEGG" id="nmu:Nmul_A2397"/>
<dbReference type="InterPro" id="IPR000412">
    <property type="entry name" value="ABC_2_transport"/>
</dbReference>
<evidence type="ECO:0000256" key="1">
    <source>
        <dbReference type="ARBA" id="ARBA00004651"/>
    </source>
</evidence>
<feature type="transmembrane region" description="Helical" evidence="11">
    <location>
        <begin position="38"/>
        <end position="58"/>
    </location>
</feature>
<evidence type="ECO:0000256" key="2">
    <source>
        <dbReference type="ARBA" id="ARBA00007783"/>
    </source>
</evidence>
<evidence type="ECO:0000259" key="12">
    <source>
        <dbReference type="PROSITE" id="PS51012"/>
    </source>
</evidence>
<dbReference type="OrthoDB" id="9786910at2"/>
<keyword evidence="6 11" id="KW-0812">Transmembrane</keyword>
<dbReference type="Proteomes" id="UP000002718">
    <property type="component" value="Chromosome"/>
</dbReference>
<keyword evidence="3 11" id="KW-0813">Transport</keyword>
<dbReference type="GO" id="GO:0015920">
    <property type="term" value="P:lipopolysaccharide transport"/>
    <property type="evidence" value="ECO:0007669"/>
    <property type="project" value="TreeGrafter"/>
</dbReference>
<keyword evidence="9" id="KW-0625">Polysaccharide transport</keyword>
<reference evidence="13 14" key="2">
    <citation type="journal article" date="2008" name="Appl. Environ. Microbiol.">
        <title>Complete genome sequence of Nitrosospira multiformis, an ammonia-oxidizing bacterium from the soil environment.</title>
        <authorList>
            <person name="Norton J.M."/>
            <person name="Klotz M.G."/>
            <person name="Stein L.Y."/>
            <person name="Arp D.J."/>
            <person name="Bottomley P.J."/>
            <person name="Chain P.S."/>
            <person name="Hauser L.J."/>
            <person name="Land M.L."/>
            <person name="Larimer F.W."/>
            <person name="Shin M.W."/>
            <person name="Starkenburg S.R."/>
        </authorList>
    </citation>
    <scope>NUCLEOTIDE SEQUENCE [LARGE SCALE GENOMIC DNA]</scope>
    <source>
        <strain evidence="14">ATCC 25196 / NCIMB 11849 / C 71</strain>
    </source>
</reference>
<evidence type="ECO:0000256" key="9">
    <source>
        <dbReference type="ARBA" id="ARBA00023047"/>
    </source>
</evidence>
<feature type="transmembrane region" description="Helical" evidence="11">
    <location>
        <begin position="188"/>
        <end position="209"/>
    </location>
</feature>
<feature type="transmembrane region" description="Helical" evidence="11">
    <location>
        <begin position="241"/>
        <end position="262"/>
    </location>
</feature>
<dbReference type="EMBL" id="CP000103">
    <property type="protein sequence ID" value="ABB75686.1"/>
    <property type="molecule type" value="Genomic_DNA"/>
</dbReference>
<dbReference type="STRING" id="323848.Nmul_A2397"/>
<dbReference type="InterPro" id="IPR013525">
    <property type="entry name" value="ABC2_TM"/>
</dbReference>